<proteinExistence type="predicted"/>
<dbReference type="EMBL" id="CARXXK010000002">
    <property type="protein sequence ID" value="CAI6353944.1"/>
    <property type="molecule type" value="Genomic_DNA"/>
</dbReference>
<sequence length="16" mass="2044">MYRSVSEYKSFKNYEI</sequence>
<organism evidence="1 2">
    <name type="scientific">Macrosiphum euphorbiae</name>
    <name type="common">potato aphid</name>
    <dbReference type="NCBI Taxonomy" id="13131"/>
    <lineage>
        <taxon>Eukaryota</taxon>
        <taxon>Metazoa</taxon>
        <taxon>Ecdysozoa</taxon>
        <taxon>Arthropoda</taxon>
        <taxon>Hexapoda</taxon>
        <taxon>Insecta</taxon>
        <taxon>Pterygota</taxon>
        <taxon>Neoptera</taxon>
        <taxon>Paraneoptera</taxon>
        <taxon>Hemiptera</taxon>
        <taxon>Sternorrhyncha</taxon>
        <taxon>Aphidomorpha</taxon>
        <taxon>Aphidoidea</taxon>
        <taxon>Aphididae</taxon>
        <taxon>Macrosiphini</taxon>
        <taxon>Macrosiphum</taxon>
    </lineage>
</organism>
<name>A0AAV0WDF5_9HEMI</name>
<reference evidence="1 2" key="1">
    <citation type="submission" date="2023-01" db="EMBL/GenBank/DDBJ databases">
        <authorList>
            <person name="Whitehead M."/>
        </authorList>
    </citation>
    <scope>NUCLEOTIDE SEQUENCE [LARGE SCALE GENOMIC DNA]</scope>
</reference>
<gene>
    <name evidence="1" type="ORF">MEUPH1_LOCUS10003</name>
</gene>
<dbReference type="Proteomes" id="UP001160148">
    <property type="component" value="Unassembled WGS sequence"/>
</dbReference>
<protein>
    <submittedName>
        <fullName evidence="1">Uncharacterized protein</fullName>
    </submittedName>
</protein>
<dbReference type="AlphaFoldDB" id="A0AAV0WDF5"/>
<evidence type="ECO:0000313" key="2">
    <source>
        <dbReference type="Proteomes" id="UP001160148"/>
    </source>
</evidence>
<comment type="caution">
    <text evidence="1">The sequence shown here is derived from an EMBL/GenBank/DDBJ whole genome shotgun (WGS) entry which is preliminary data.</text>
</comment>
<evidence type="ECO:0000313" key="1">
    <source>
        <dbReference type="EMBL" id="CAI6353944.1"/>
    </source>
</evidence>
<accession>A0AAV0WDF5</accession>
<keyword evidence="2" id="KW-1185">Reference proteome</keyword>